<gene>
    <name evidence="2" type="ORF">PX52LOC_03199</name>
</gene>
<dbReference type="InterPro" id="IPR013783">
    <property type="entry name" value="Ig-like_fold"/>
</dbReference>
<dbReference type="Gene3D" id="2.60.40.10">
    <property type="entry name" value="Immunoglobulins"/>
    <property type="match status" value="1"/>
</dbReference>
<accession>A0A5C1AA47</accession>
<proteinExistence type="predicted"/>
<dbReference type="EMBL" id="CP042425">
    <property type="protein sequence ID" value="QEL16259.1"/>
    <property type="molecule type" value="Genomic_DNA"/>
</dbReference>
<feature type="chain" id="PRO_5023125145" description="Alpha/beta hydrolase" evidence="1">
    <location>
        <begin position="23"/>
        <end position="403"/>
    </location>
</feature>
<feature type="signal peptide" evidence="1">
    <location>
        <begin position="1"/>
        <end position="22"/>
    </location>
</feature>
<evidence type="ECO:0000313" key="2">
    <source>
        <dbReference type="EMBL" id="QEL16259.1"/>
    </source>
</evidence>
<dbReference type="AlphaFoldDB" id="A0A5C1AA47"/>
<dbReference type="Proteomes" id="UP000324974">
    <property type="component" value="Chromosome"/>
</dbReference>
<organism evidence="2 3">
    <name type="scientific">Limnoglobus roseus</name>
    <dbReference type="NCBI Taxonomy" id="2598579"/>
    <lineage>
        <taxon>Bacteria</taxon>
        <taxon>Pseudomonadati</taxon>
        <taxon>Planctomycetota</taxon>
        <taxon>Planctomycetia</taxon>
        <taxon>Gemmatales</taxon>
        <taxon>Gemmataceae</taxon>
        <taxon>Limnoglobus</taxon>
    </lineage>
</organism>
<keyword evidence="3" id="KW-1185">Reference proteome</keyword>
<evidence type="ECO:0000256" key="1">
    <source>
        <dbReference type="SAM" id="SignalP"/>
    </source>
</evidence>
<evidence type="ECO:0008006" key="4">
    <source>
        <dbReference type="Google" id="ProtNLM"/>
    </source>
</evidence>
<dbReference type="InterPro" id="IPR029058">
    <property type="entry name" value="AB_hydrolase_fold"/>
</dbReference>
<dbReference type="KEGG" id="lrs:PX52LOC_03199"/>
<evidence type="ECO:0000313" key="3">
    <source>
        <dbReference type="Proteomes" id="UP000324974"/>
    </source>
</evidence>
<sequence length="403" mass="43374">MKGWLSIPVALAVLAMAAGLPAAEVKAIAGTPKRPGYAIHDHAEGEHKFRLVIPDNLPVVRGILVVGPYSGGDSRDYHQQAWYREFLNLHGFAFLGATNYYLHDYAVMQKALKSLAETTKHPELVNAPYAATGFSAGGGYTRKLMHADPDRVIAGVVVGSTMKLPGQLTDDHRRVPMCVINGDLDRAPGEAGGMANALTPVLAEHRPKGARWSWMAVQNVGHEFAGQEVLSLPILDAAVRLRYPADGDVRKGPVKLKHLTLESGWVADNTTWKSGLTAIAPADKFKGDMAKSSWLLNEDIAFIYRAYATHDAPLKITSPGRDAARDATQDAGSAVTIKVDDSKFAGWTNLALYDGAKKVAELTTGPATFTVKDLKAGYHAFSVLGTDDKGYVRPSNPALVVVR</sequence>
<keyword evidence="1" id="KW-0732">Signal</keyword>
<protein>
    <recommendedName>
        <fullName evidence="4">Alpha/beta hydrolase</fullName>
    </recommendedName>
</protein>
<reference evidence="3" key="1">
    <citation type="submission" date="2019-08" db="EMBL/GenBank/DDBJ databases">
        <title>Limnoglobus roseus gen. nov., sp. nov., a novel freshwater planctomycete with a giant genome from the family Gemmataceae.</title>
        <authorList>
            <person name="Kulichevskaya I.S."/>
            <person name="Naumoff D.G."/>
            <person name="Miroshnikov K."/>
            <person name="Ivanova A."/>
            <person name="Philippov D.A."/>
            <person name="Hakobyan A."/>
            <person name="Rijpstra I.C."/>
            <person name="Sinninghe Damste J.S."/>
            <person name="Liesack W."/>
            <person name="Dedysh S.N."/>
        </authorList>
    </citation>
    <scope>NUCLEOTIDE SEQUENCE [LARGE SCALE GENOMIC DNA]</scope>
    <source>
        <strain evidence="3">PX52</strain>
    </source>
</reference>
<dbReference type="Gene3D" id="3.40.50.1820">
    <property type="entry name" value="alpha/beta hydrolase"/>
    <property type="match status" value="1"/>
</dbReference>
<dbReference type="SUPFAM" id="SSF53474">
    <property type="entry name" value="alpha/beta-Hydrolases"/>
    <property type="match status" value="1"/>
</dbReference>
<dbReference type="RefSeq" id="WP_218575366.1">
    <property type="nucleotide sequence ID" value="NZ_CP042425.1"/>
</dbReference>
<name>A0A5C1AA47_9BACT</name>